<dbReference type="GO" id="GO:0005886">
    <property type="term" value="C:plasma membrane"/>
    <property type="evidence" value="ECO:0007669"/>
    <property type="project" value="UniProtKB-SubCell"/>
</dbReference>
<dbReference type="AlphaFoldDB" id="A0A437M8F4"/>
<name>A0A437M8F4_9SPHN</name>
<feature type="compositionally biased region" description="Basic and acidic residues" evidence="8">
    <location>
        <begin position="1"/>
        <end position="19"/>
    </location>
</feature>
<evidence type="ECO:0000256" key="3">
    <source>
        <dbReference type="ARBA" id="ARBA00022676"/>
    </source>
</evidence>
<accession>A0A437M8F4</accession>
<feature type="transmembrane region" description="Helical" evidence="9">
    <location>
        <begin position="404"/>
        <end position="423"/>
    </location>
</feature>
<dbReference type="OrthoDB" id="7535304at2"/>
<evidence type="ECO:0000256" key="8">
    <source>
        <dbReference type="SAM" id="MobiDB-lite"/>
    </source>
</evidence>
<sequence>MMRDRRRQPQDRGIVEIGRHASHLGGKGAGCEPVNPPPAGEVAVRRTDGGVLAGNEPPSLEYPSTSYAGPPPPPGEDFHPCRFRLPRLSGVTMRTDQSWRWAVPTVIAVAIALWLGWVGYIASDDGLYYFGAVKWVDNPPYAGVDHWTTRFPVVLSFAAAIAIFGKGLAAFHAMSLGWFAALLVTVGLTAKRIGGATAGWIAVMLTGTMPVLATFASIVNCDMAELVFVLGGIALLPVGRDDMRKGFAAGISFGLAFLSRETAILPLVGLLPIFLCGKPVGRRALIAAGFGFLAVQGAEALFQWIVTGDPLHRYGLAINHDDKMDRAANAEGNFLLHPAIDPLLVLLINDDFALLFWLLIPATIARPWRHLRGRAQSRLLILGAMAVAAFFVVGALVHELVLNPRYFVLAAVTAAIVVALWLVRLRPMMRAAVLVALVGANFAALSLANRHPHWSAEILVETAQAHSAQAVFTDKTTYDRALLPLRFAGVRNVQVGAPTAGSLYVCGPCDDAPGDAITPIAPPPTAIGTLFGVIGLDGKLPGGVRRRLMAPGDAAEVRTIR</sequence>
<dbReference type="PANTHER" id="PTHR33908:SF11">
    <property type="entry name" value="MEMBRANE PROTEIN"/>
    <property type="match status" value="1"/>
</dbReference>
<dbReference type="Pfam" id="PF13231">
    <property type="entry name" value="PMT_2"/>
    <property type="match status" value="1"/>
</dbReference>
<dbReference type="EMBL" id="SACN01000001">
    <property type="protein sequence ID" value="RVT93815.1"/>
    <property type="molecule type" value="Genomic_DNA"/>
</dbReference>
<keyword evidence="6 9" id="KW-1133">Transmembrane helix</keyword>
<evidence type="ECO:0000259" key="10">
    <source>
        <dbReference type="Pfam" id="PF13231"/>
    </source>
</evidence>
<feature type="transmembrane region" description="Helical" evidence="9">
    <location>
        <begin position="343"/>
        <end position="365"/>
    </location>
</feature>
<organism evidence="11 12">
    <name type="scientific">Sphingomonas crocodyli</name>
    <dbReference type="NCBI Taxonomy" id="1979270"/>
    <lineage>
        <taxon>Bacteria</taxon>
        <taxon>Pseudomonadati</taxon>
        <taxon>Pseudomonadota</taxon>
        <taxon>Alphaproteobacteria</taxon>
        <taxon>Sphingomonadales</taxon>
        <taxon>Sphingomonadaceae</taxon>
        <taxon>Sphingomonas</taxon>
    </lineage>
</organism>
<feature type="transmembrane region" description="Helical" evidence="9">
    <location>
        <begin position="284"/>
        <end position="306"/>
    </location>
</feature>
<evidence type="ECO:0000256" key="1">
    <source>
        <dbReference type="ARBA" id="ARBA00004651"/>
    </source>
</evidence>
<feature type="transmembrane region" description="Helical" evidence="9">
    <location>
        <begin position="377"/>
        <end position="398"/>
    </location>
</feature>
<feature type="region of interest" description="Disordered" evidence="8">
    <location>
        <begin position="1"/>
        <end position="73"/>
    </location>
</feature>
<dbReference type="GO" id="GO:0016763">
    <property type="term" value="F:pentosyltransferase activity"/>
    <property type="evidence" value="ECO:0007669"/>
    <property type="project" value="TreeGrafter"/>
</dbReference>
<keyword evidence="12" id="KW-1185">Reference proteome</keyword>
<evidence type="ECO:0000313" key="12">
    <source>
        <dbReference type="Proteomes" id="UP000282971"/>
    </source>
</evidence>
<keyword evidence="3" id="KW-0328">Glycosyltransferase</keyword>
<evidence type="ECO:0000256" key="7">
    <source>
        <dbReference type="ARBA" id="ARBA00023136"/>
    </source>
</evidence>
<evidence type="ECO:0000313" key="11">
    <source>
        <dbReference type="EMBL" id="RVT93815.1"/>
    </source>
</evidence>
<evidence type="ECO:0000256" key="2">
    <source>
        <dbReference type="ARBA" id="ARBA00022475"/>
    </source>
</evidence>
<dbReference type="Proteomes" id="UP000282971">
    <property type="component" value="Unassembled WGS sequence"/>
</dbReference>
<feature type="transmembrane region" description="Helical" evidence="9">
    <location>
        <begin position="251"/>
        <end position="277"/>
    </location>
</feature>
<feature type="domain" description="Glycosyltransferase RgtA/B/C/D-like" evidence="10">
    <location>
        <begin position="159"/>
        <end position="294"/>
    </location>
</feature>
<keyword evidence="7 9" id="KW-0472">Membrane</keyword>
<protein>
    <recommendedName>
        <fullName evidence="10">Glycosyltransferase RgtA/B/C/D-like domain-containing protein</fullName>
    </recommendedName>
</protein>
<dbReference type="PANTHER" id="PTHR33908">
    <property type="entry name" value="MANNOSYLTRANSFERASE YKCB-RELATED"/>
    <property type="match status" value="1"/>
</dbReference>
<keyword evidence="2" id="KW-1003">Cell membrane</keyword>
<feature type="transmembrane region" description="Helical" evidence="9">
    <location>
        <begin position="196"/>
        <end position="216"/>
    </location>
</feature>
<feature type="transmembrane region" description="Helical" evidence="9">
    <location>
        <begin position="101"/>
        <end position="122"/>
    </location>
</feature>
<keyword evidence="4" id="KW-0808">Transferase</keyword>
<dbReference type="InterPro" id="IPR050297">
    <property type="entry name" value="LipidA_mod_glycosyltrf_83"/>
</dbReference>
<proteinExistence type="predicted"/>
<reference evidence="11 12" key="1">
    <citation type="submission" date="2019-01" db="EMBL/GenBank/DDBJ databases">
        <authorList>
            <person name="Chen W.-M."/>
        </authorList>
    </citation>
    <scope>NUCLEOTIDE SEQUENCE [LARGE SCALE GENOMIC DNA]</scope>
    <source>
        <strain evidence="11 12">CCP-7</strain>
    </source>
</reference>
<gene>
    <name evidence="11" type="ORF">EOD43_08105</name>
</gene>
<evidence type="ECO:0000256" key="5">
    <source>
        <dbReference type="ARBA" id="ARBA00022692"/>
    </source>
</evidence>
<dbReference type="InterPro" id="IPR038731">
    <property type="entry name" value="RgtA/B/C-like"/>
</dbReference>
<dbReference type="GO" id="GO:0009103">
    <property type="term" value="P:lipopolysaccharide biosynthetic process"/>
    <property type="evidence" value="ECO:0007669"/>
    <property type="project" value="UniProtKB-ARBA"/>
</dbReference>
<comment type="subcellular location">
    <subcellularLocation>
        <location evidence="1">Cell membrane</location>
        <topology evidence="1">Multi-pass membrane protein</topology>
    </subcellularLocation>
</comment>
<evidence type="ECO:0000256" key="9">
    <source>
        <dbReference type="SAM" id="Phobius"/>
    </source>
</evidence>
<comment type="caution">
    <text evidence="11">The sequence shown here is derived from an EMBL/GenBank/DDBJ whole genome shotgun (WGS) entry which is preliminary data.</text>
</comment>
<evidence type="ECO:0000256" key="4">
    <source>
        <dbReference type="ARBA" id="ARBA00022679"/>
    </source>
</evidence>
<feature type="transmembrane region" description="Helical" evidence="9">
    <location>
        <begin position="171"/>
        <end position="190"/>
    </location>
</feature>
<keyword evidence="5 9" id="KW-0812">Transmembrane</keyword>
<evidence type="ECO:0000256" key="6">
    <source>
        <dbReference type="ARBA" id="ARBA00022989"/>
    </source>
</evidence>